<reference evidence="1 2" key="2">
    <citation type="journal article" date="2022" name="Mol. Ecol. Resour.">
        <title>The genomes of chicory, endive, great burdock and yacon provide insights into Asteraceae paleo-polyploidization history and plant inulin production.</title>
        <authorList>
            <person name="Fan W."/>
            <person name="Wang S."/>
            <person name="Wang H."/>
            <person name="Wang A."/>
            <person name="Jiang F."/>
            <person name="Liu H."/>
            <person name="Zhao H."/>
            <person name="Xu D."/>
            <person name="Zhang Y."/>
        </authorList>
    </citation>
    <scope>NUCLEOTIDE SEQUENCE [LARGE SCALE GENOMIC DNA]</scope>
    <source>
        <strain evidence="2">cv. Niubang</strain>
    </source>
</reference>
<evidence type="ECO:0000313" key="1">
    <source>
        <dbReference type="EMBL" id="KAI3692557.1"/>
    </source>
</evidence>
<accession>A0ACB8Z3I3</accession>
<organism evidence="1 2">
    <name type="scientific">Arctium lappa</name>
    <name type="common">Greater burdock</name>
    <name type="synonym">Lappa major</name>
    <dbReference type="NCBI Taxonomy" id="4217"/>
    <lineage>
        <taxon>Eukaryota</taxon>
        <taxon>Viridiplantae</taxon>
        <taxon>Streptophyta</taxon>
        <taxon>Embryophyta</taxon>
        <taxon>Tracheophyta</taxon>
        <taxon>Spermatophyta</taxon>
        <taxon>Magnoliopsida</taxon>
        <taxon>eudicotyledons</taxon>
        <taxon>Gunneridae</taxon>
        <taxon>Pentapetalae</taxon>
        <taxon>asterids</taxon>
        <taxon>campanulids</taxon>
        <taxon>Asterales</taxon>
        <taxon>Asteraceae</taxon>
        <taxon>Carduoideae</taxon>
        <taxon>Cardueae</taxon>
        <taxon>Arctiinae</taxon>
        <taxon>Arctium</taxon>
    </lineage>
</organism>
<dbReference type="Proteomes" id="UP001055879">
    <property type="component" value="Linkage Group LG11"/>
</dbReference>
<sequence>MQNKIRVYESGWTEQEYDPDLLPELAATTGIHDILSENLNIGKTDLQGGLAKGFAHSRMQLPTGKSIQVETSIGERLPSIDTWPPRVCDLNAIIEIVLQASADDECVLENDGAEQPEDVPSKENPRASLEIADDIGSEDDHFDRPQAYNGDRASHFSETEVEDHLESRDMTSSYSKKLNPPHNLIERPTKRTTTDRSPRLTDSGTLQDKKLVDNQKEESTESVRHKKSPSYFHLTLGSAEDRSFDQNDAIKDEVVVDDGTSGMEMEGREHSSVERGEDKEDSKAERSSENSKAKSISSRYQLDMRDSMEQEVIQDGVQCVVGSSGDLSMKISILFEAEVVMRDKRGKDTKLR</sequence>
<evidence type="ECO:0000313" key="2">
    <source>
        <dbReference type="Proteomes" id="UP001055879"/>
    </source>
</evidence>
<protein>
    <submittedName>
        <fullName evidence="1">Uncharacterized protein</fullName>
    </submittedName>
</protein>
<proteinExistence type="predicted"/>
<gene>
    <name evidence="1" type="ORF">L6452_32374</name>
</gene>
<name>A0ACB8Z3I3_ARCLA</name>
<dbReference type="EMBL" id="CM042057">
    <property type="protein sequence ID" value="KAI3692557.1"/>
    <property type="molecule type" value="Genomic_DNA"/>
</dbReference>
<reference evidence="2" key="1">
    <citation type="journal article" date="2022" name="Mol. Ecol. Resour.">
        <title>The genomes of chicory, endive, great burdock and yacon provide insights into Asteraceae palaeo-polyploidization history and plant inulin production.</title>
        <authorList>
            <person name="Fan W."/>
            <person name="Wang S."/>
            <person name="Wang H."/>
            <person name="Wang A."/>
            <person name="Jiang F."/>
            <person name="Liu H."/>
            <person name="Zhao H."/>
            <person name="Xu D."/>
            <person name="Zhang Y."/>
        </authorList>
    </citation>
    <scope>NUCLEOTIDE SEQUENCE [LARGE SCALE GENOMIC DNA]</scope>
    <source>
        <strain evidence="2">cv. Niubang</strain>
    </source>
</reference>
<keyword evidence="2" id="KW-1185">Reference proteome</keyword>
<comment type="caution">
    <text evidence="1">The sequence shown here is derived from an EMBL/GenBank/DDBJ whole genome shotgun (WGS) entry which is preliminary data.</text>
</comment>